<dbReference type="PANTHER" id="PTHR11579">
    <property type="entry name" value="PROTEIN-L-ISOASPARTATE O-METHYLTRANSFERASE"/>
    <property type="match status" value="1"/>
</dbReference>
<keyword evidence="9" id="KW-1185">Reference proteome</keyword>
<evidence type="ECO:0000256" key="5">
    <source>
        <dbReference type="ARBA" id="ARBA00022679"/>
    </source>
</evidence>
<dbReference type="CDD" id="cd02440">
    <property type="entry name" value="AdoMet_MTases"/>
    <property type="match status" value="1"/>
</dbReference>
<reference evidence="8 9" key="1">
    <citation type="submission" date="2019-09" db="EMBL/GenBank/DDBJ databases">
        <title>Draft Whole-Genome sequence of Blastochloris sulfoviridis DSM 729.</title>
        <authorList>
            <person name="Meyer T.E."/>
            <person name="Kyndt J.A."/>
        </authorList>
    </citation>
    <scope>NUCLEOTIDE SEQUENCE [LARGE SCALE GENOMIC DNA]</scope>
    <source>
        <strain evidence="8 9">DSM 729</strain>
    </source>
</reference>
<dbReference type="GO" id="GO:0005737">
    <property type="term" value="C:cytoplasm"/>
    <property type="evidence" value="ECO:0007669"/>
    <property type="project" value="UniProtKB-SubCell"/>
</dbReference>
<dbReference type="OrthoDB" id="9810066at2"/>
<keyword evidence="6 7" id="KW-0949">S-adenosyl-L-methionine</keyword>
<evidence type="ECO:0000313" key="8">
    <source>
        <dbReference type="EMBL" id="KAA5602174.1"/>
    </source>
</evidence>
<dbReference type="Pfam" id="PF01135">
    <property type="entry name" value="PCMT"/>
    <property type="match status" value="1"/>
</dbReference>
<feature type="active site" evidence="7">
    <location>
        <position position="53"/>
    </location>
</feature>
<dbReference type="EC" id="2.1.1.77" evidence="7"/>
<dbReference type="PANTHER" id="PTHR11579:SF0">
    <property type="entry name" value="PROTEIN-L-ISOASPARTATE(D-ASPARTATE) O-METHYLTRANSFERASE"/>
    <property type="match status" value="1"/>
</dbReference>
<dbReference type="PROSITE" id="PS01279">
    <property type="entry name" value="PCMT"/>
    <property type="match status" value="1"/>
</dbReference>
<accession>A0A5M6I1U4</accession>
<gene>
    <name evidence="7" type="primary">pcm</name>
    <name evidence="8" type="ORF">F1193_06875</name>
</gene>
<dbReference type="HAMAP" id="MF_00090">
    <property type="entry name" value="PIMT"/>
    <property type="match status" value="1"/>
</dbReference>
<comment type="similarity">
    <text evidence="2 7">Belongs to the methyltransferase superfamily. L-isoaspartyl/D-aspartyl protein methyltransferase family.</text>
</comment>
<keyword evidence="3 7" id="KW-0963">Cytoplasm</keyword>
<dbReference type="InterPro" id="IPR029063">
    <property type="entry name" value="SAM-dependent_MTases_sf"/>
</dbReference>
<dbReference type="Proteomes" id="UP000323886">
    <property type="component" value="Unassembled WGS sequence"/>
</dbReference>
<dbReference type="GO" id="GO:0032259">
    <property type="term" value="P:methylation"/>
    <property type="evidence" value="ECO:0007669"/>
    <property type="project" value="UniProtKB-KW"/>
</dbReference>
<comment type="subcellular location">
    <subcellularLocation>
        <location evidence="1 7">Cytoplasm</location>
    </subcellularLocation>
</comment>
<organism evidence="8 9">
    <name type="scientific">Blastochloris sulfoviridis</name>
    <dbReference type="NCBI Taxonomy" id="50712"/>
    <lineage>
        <taxon>Bacteria</taxon>
        <taxon>Pseudomonadati</taxon>
        <taxon>Pseudomonadota</taxon>
        <taxon>Alphaproteobacteria</taxon>
        <taxon>Hyphomicrobiales</taxon>
        <taxon>Blastochloridaceae</taxon>
        <taxon>Blastochloris</taxon>
    </lineage>
</organism>
<dbReference type="FunFam" id="3.40.50.150:FF:000010">
    <property type="entry name" value="Protein-L-isoaspartate O-methyltransferase"/>
    <property type="match status" value="1"/>
</dbReference>
<proteinExistence type="inferred from homology"/>
<sequence length="206" mass="22254">MQFLLGLRQRGIRDTNVLRAMETVPRELFVDPADRDVAWEDRALPIACGQTISQPSLVAAMTEALDVRPDHTVLEIGTGSGYQAAILGKLAKRVVTLERYRTLADLAEARLRRLGLGNVEVRLADGTLGWPEAAPYDRIMMTAAAPEIPPAVLDQLAVGGVLVGPIGPEGGIQDLLQIRRTESGCEKKLLLPVRFVPMLGGVAKSL</sequence>
<evidence type="ECO:0000256" key="2">
    <source>
        <dbReference type="ARBA" id="ARBA00005369"/>
    </source>
</evidence>
<dbReference type="NCBIfam" id="NF001453">
    <property type="entry name" value="PRK00312.1"/>
    <property type="match status" value="1"/>
</dbReference>
<evidence type="ECO:0000313" key="9">
    <source>
        <dbReference type="Proteomes" id="UP000323886"/>
    </source>
</evidence>
<comment type="caution">
    <text evidence="8">The sequence shown here is derived from an EMBL/GenBank/DDBJ whole genome shotgun (WGS) entry which is preliminary data.</text>
</comment>
<comment type="catalytic activity">
    <reaction evidence="7">
        <text>[protein]-L-isoaspartate + S-adenosyl-L-methionine = [protein]-L-isoaspartate alpha-methyl ester + S-adenosyl-L-homocysteine</text>
        <dbReference type="Rhea" id="RHEA:12705"/>
        <dbReference type="Rhea" id="RHEA-COMP:12143"/>
        <dbReference type="Rhea" id="RHEA-COMP:12144"/>
        <dbReference type="ChEBI" id="CHEBI:57856"/>
        <dbReference type="ChEBI" id="CHEBI:59789"/>
        <dbReference type="ChEBI" id="CHEBI:90596"/>
        <dbReference type="ChEBI" id="CHEBI:90598"/>
        <dbReference type="EC" id="2.1.1.77"/>
    </reaction>
</comment>
<dbReference type="InterPro" id="IPR000682">
    <property type="entry name" value="PCMT"/>
</dbReference>
<name>A0A5M6I1U4_9HYPH</name>
<evidence type="ECO:0000256" key="7">
    <source>
        <dbReference type="HAMAP-Rule" id="MF_00090"/>
    </source>
</evidence>
<keyword evidence="5 7" id="KW-0808">Transferase</keyword>
<evidence type="ECO:0000256" key="4">
    <source>
        <dbReference type="ARBA" id="ARBA00022603"/>
    </source>
</evidence>
<dbReference type="GO" id="GO:0004719">
    <property type="term" value="F:protein-L-isoaspartate (D-aspartate) O-methyltransferase activity"/>
    <property type="evidence" value="ECO:0007669"/>
    <property type="project" value="UniProtKB-UniRule"/>
</dbReference>
<dbReference type="Gene3D" id="3.40.50.150">
    <property type="entry name" value="Vaccinia Virus protein VP39"/>
    <property type="match status" value="1"/>
</dbReference>
<dbReference type="NCBIfam" id="TIGR00080">
    <property type="entry name" value="pimt"/>
    <property type="match status" value="1"/>
</dbReference>
<protein>
    <recommendedName>
        <fullName evidence="7">Protein-L-isoaspartate O-methyltransferase</fullName>
        <ecNumber evidence="7">2.1.1.77</ecNumber>
    </recommendedName>
    <alternativeName>
        <fullName evidence="7">L-isoaspartyl protein carboxyl methyltransferase</fullName>
    </alternativeName>
    <alternativeName>
        <fullName evidence="7">Protein L-isoaspartyl methyltransferase</fullName>
    </alternativeName>
    <alternativeName>
        <fullName evidence="7">Protein-beta-aspartate methyltransferase</fullName>
        <shortName evidence="7">PIMT</shortName>
    </alternativeName>
</protein>
<evidence type="ECO:0000256" key="6">
    <source>
        <dbReference type="ARBA" id="ARBA00022691"/>
    </source>
</evidence>
<comment type="function">
    <text evidence="7">Catalyzes the methyl esterification of L-isoaspartyl residues in peptides and proteins that result from spontaneous decomposition of normal L-aspartyl and L-asparaginyl residues. It plays a role in the repair and/or degradation of damaged proteins.</text>
</comment>
<keyword evidence="4 7" id="KW-0489">Methyltransferase</keyword>
<dbReference type="GO" id="GO:0030091">
    <property type="term" value="P:protein repair"/>
    <property type="evidence" value="ECO:0007669"/>
    <property type="project" value="UniProtKB-UniRule"/>
</dbReference>
<dbReference type="SUPFAM" id="SSF53335">
    <property type="entry name" value="S-adenosyl-L-methionine-dependent methyltransferases"/>
    <property type="match status" value="1"/>
</dbReference>
<dbReference type="EMBL" id="VWPL01000009">
    <property type="protein sequence ID" value="KAA5602174.1"/>
    <property type="molecule type" value="Genomic_DNA"/>
</dbReference>
<evidence type="ECO:0000256" key="3">
    <source>
        <dbReference type="ARBA" id="ARBA00022490"/>
    </source>
</evidence>
<dbReference type="AlphaFoldDB" id="A0A5M6I1U4"/>
<evidence type="ECO:0000256" key="1">
    <source>
        <dbReference type="ARBA" id="ARBA00004496"/>
    </source>
</evidence>